<dbReference type="RefSeq" id="WP_091217482.1">
    <property type="nucleotide sequence ID" value="NZ_FOCL01000010.1"/>
</dbReference>
<dbReference type="Pfam" id="PF09903">
    <property type="entry name" value="DUF2130"/>
    <property type="match status" value="1"/>
</dbReference>
<keyword evidence="1" id="KW-0175">Coiled coil</keyword>
<proteinExistence type="predicted"/>
<keyword evidence="3" id="KW-1185">Reference proteome</keyword>
<dbReference type="EMBL" id="FOCL01000010">
    <property type="protein sequence ID" value="SEO65364.1"/>
    <property type="molecule type" value="Genomic_DNA"/>
</dbReference>
<evidence type="ECO:0000256" key="1">
    <source>
        <dbReference type="SAM" id="Coils"/>
    </source>
</evidence>
<feature type="coiled-coil region" evidence="1">
    <location>
        <begin position="95"/>
        <end position="191"/>
    </location>
</feature>
<feature type="coiled-coil region" evidence="1">
    <location>
        <begin position="29"/>
        <end position="63"/>
    </location>
</feature>
<accession>A0A1H8RGT7</accession>
<sequence>MKNTIICPTCQTPLDVEEAIKENLEKNFNADFLKRKHELEQQFDAKEKNFQEKENALADEKERQDRIISEKLRKAEDLQRIKIEKEVSEKTGAELEALKKENQERKDAAKLMQTRELELLKQQRQITEEREALELQVERTLAKERKVIEEKVRKTEQDANFLKSQESEHLISGLKQQLENMQRKMEQGSMQVQGEVMELELEKLLIQTFPFDEITEILKGANGADILHKVRNLQMNDCGTIVFESKRAKAFVPAWIDKLKADMRHHKGLIPVLVTEVLPKDMKQFGLKDGVWVCTFNEAIALVTVLRQNLLSLQEQKVAGENKGEKQQMLYDYLTSHEFAHHIEFVLSGFKAMQETLTKEKKVAIKNWKEREKQIEMMTQNTIEIYGSIKGIAGTSVKEVKALEFDELLLDEGDSLANV</sequence>
<reference evidence="3" key="1">
    <citation type="submission" date="2016-10" db="EMBL/GenBank/DDBJ databases">
        <authorList>
            <person name="Varghese N."/>
            <person name="Submissions S."/>
        </authorList>
    </citation>
    <scope>NUCLEOTIDE SEQUENCE [LARGE SCALE GENOMIC DNA]</scope>
    <source>
        <strain evidence="3">Gh-48</strain>
    </source>
</reference>
<evidence type="ECO:0008006" key="4">
    <source>
        <dbReference type="Google" id="ProtNLM"/>
    </source>
</evidence>
<dbReference type="Proteomes" id="UP000198942">
    <property type="component" value="Unassembled WGS sequence"/>
</dbReference>
<protein>
    <recommendedName>
        <fullName evidence="4">DUF2130 domain-containing protein</fullName>
    </recommendedName>
</protein>
<dbReference type="STRING" id="551995.SAMN05192574_110139"/>
<name>A0A1H8RGT7_9SPHI</name>
<gene>
    <name evidence="2" type="ORF">SAMN05192574_110139</name>
</gene>
<evidence type="ECO:0000313" key="3">
    <source>
        <dbReference type="Proteomes" id="UP000198942"/>
    </source>
</evidence>
<dbReference type="AlphaFoldDB" id="A0A1H8RGT7"/>
<evidence type="ECO:0000313" key="2">
    <source>
        <dbReference type="EMBL" id="SEO65364.1"/>
    </source>
</evidence>
<dbReference type="OrthoDB" id="9765972at2"/>
<dbReference type="InterPro" id="IPR019219">
    <property type="entry name" value="DUF2130"/>
</dbReference>
<organism evidence="2 3">
    <name type="scientific">Mucilaginibacter gossypiicola</name>
    <dbReference type="NCBI Taxonomy" id="551995"/>
    <lineage>
        <taxon>Bacteria</taxon>
        <taxon>Pseudomonadati</taxon>
        <taxon>Bacteroidota</taxon>
        <taxon>Sphingobacteriia</taxon>
        <taxon>Sphingobacteriales</taxon>
        <taxon>Sphingobacteriaceae</taxon>
        <taxon>Mucilaginibacter</taxon>
    </lineage>
</organism>